<gene>
    <name evidence="1" type="ORF">FNJ60_09135</name>
</gene>
<evidence type="ECO:0000313" key="2">
    <source>
        <dbReference type="Proteomes" id="UP000324383"/>
    </source>
</evidence>
<comment type="caution">
    <text evidence="1">The sequence shown here is derived from an EMBL/GenBank/DDBJ whole genome shotgun (WGS) entry which is preliminary data.</text>
</comment>
<dbReference type="InterPro" id="IPR032216">
    <property type="entry name" value="DUF5035"/>
</dbReference>
<dbReference type="RefSeq" id="WP_148730552.1">
    <property type="nucleotide sequence ID" value="NZ_JADRFO010000031.1"/>
</dbReference>
<dbReference type="AlphaFoldDB" id="A0A5D3EHP4"/>
<reference evidence="1 2" key="1">
    <citation type="submission" date="2019-07" db="EMBL/GenBank/DDBJ databases">
        <title>Draft Genome Sequences of Bacteroides pyogenes Strains Isolated from the Uterus Holstein Dairy Cows with Metritis.</title>
        <authorList>
            <person name="Cunha F."/>
            <person name="Galvao K.N."/>
            <person name="Jeon S.J."/>
            <person name="Jeong K.C."/>
        </authorList>
    </citation>
    <scope>NUCLEOTIDE SEQUENCE [LARGE SCALE GENOMIC DNA]</scope>
    <source>
        <strain evidence="1 2">KG-31</strain>
    </source>
</reference>
<dbReference type="EMBL" id="VKLW01000019">
    <property type="protein sequence ID" value="TYK33142.1"/>
    <property type="molecule type" value="Genomic_DNA"/>
</dbReference>
<dbReference type="Proteomes" id="UP000324383">
    <property type="component" value="Unassembled WGS sequence"/>
</dbReference>
<protein>
    <submittedName>
        <fullName evidence="1">DUF5035 domain-containing protein</fullName>
    </submittedName>
</protein>
<dbReference type="Pfam" id="PF16438">
    <property type="entry name" value="DUF5035"/>
    <property type="match status" value="1"/>
</dbReference>
<evidence type="ECO:0000313" key="1">
    <source>
        <dbReference type="EMBL" id="TYK33142.1"/>
    </source>
</evidence>
<keyword evidence="2" id="KW-1185">Reference proteome</keyword>
<accession>A0A5D3EHP4</accession>
<sequence>MKKLLLFLLPLLQVACSQNDESPIIKVEKVCVDRGKGVEERNYSGCMDELPALKAGDKIDALLLLDGNGAELKTFMLQSDDEVNTVLHYKEREVSVTGELTDEEKGQLRFIDGVTHTTVSVQATIKEVDEEGDVKLFFYLSSKADCEGTKEVLGLKTKAKE</sequence>
<organism evidence="1 2">
    <name type="scientific">Bacteroides pyogenes</name>
    <dbReference type="NCBI Taxonomy" id="310300"/>
    <lineage>
        <taxon>Bacteria</taxon>
        <taxon>Pseudomonadati</taxon>
        <taxon>Bacteroidota</taxon>
        <taxon>Bacteroidia</taxon>
        <taxon>Bacteroidales</taxon>
        <taxon>Bacteroidaceae</taxon>
        <taxon>Bacteroides</taxon>
    </lineage>
</organism>
<name>A0A5D3EHP4_9BACE</name>
<proteinExistence type="predicted"/>